<sequence>MERQRIPPETSCGPKGRRIEGGPNFKHRKPTSLHDNVDGCRIFEEVPNAETLSRHESPDCGAKRGLRMCSNSDTTNAT</sequence>
<name>A0A4C1VG17_EUMVA</name>
<accession>A0A4C1VG17</accession>
<reference evidence="2 3" key="1">
    <citation type="journal article" date="2019" name="Commun. Biol.">
        <title>The bagworm genome reveals a unique fibroin gene that provides high tensile strength.</title>
        <authorList>
            <person name="Kono N."/>
            <person name="Nakamura H."/>
            <person name="Ohtoshi R."/>
            <person name="Tomita M."/>
            <person name="Numata K."/>
            <person name="Arakawa K."/>
        </authorList>
    </citation>
    <scope>NUCLEOTIDE SEQUENCE [LARGE SCALE GENOMIC DNA]</scope>
</reference>
<evidence type="ECO:0000313" key="2">
    <source>
        <dbReference type="EMBL" id="GBP37237.1"/>
    </source>
</evidence>
<gene>
    <name evidence="2" type="ORF">EVAR_35670_1</name>
</gene>
<feature type="region of interest" description="Disordered" evidence="1">
    <location>
        <begin position="51"/>
        <end position="78"/>
    </location>
</feature>
<dbReference type="EMBL" id="BGZK01000331">
    <property type="protein sequence ID" value="GBP37237.1"/>
    <property type="molecule type" value="Genomic_DNA"/>
</dbReference>
<dbReference type="Proteomes" id="UP000299102">
    <property type="component" value="Unassembled WGS sequence"/>
</dbReference>
<organism evidence="2 3">
    <name type="scientific">Eumeta variegata</name>
    <name type="common">Bagworm moth</name>
    <name type="synonym">Eumeta japonica</name>
    <dbReference type="NCBI Taxonomy" id="151549"/>
    <lineage>
        <taxon>Eukaryota</taxon>
        <taxon>Metazoa</taxon>
        <taxon>Ecdysozoa</taxon>
        <taxon>Arthropoda</taxon>
        <taxon>Hexapoda</taxon>
        <taxon>Insecta</taxon>
        <taxon>Pterygota</taxon>
        <taxon>Neoptera</taxon>
        <taxon>Endopterygota</taxon>
        <taxon>Lepidoptera</taxon>
        <taxon>Glossata</taxon>
        <taxon>Ditrysia</taxon>
        <taxon>Tineoidea</taxon>
        <taxon>Psychidae</taxon>
        <taxon>Oiketicinae</taxon>
        <taxon>Eumeta</taxon>
    </lineage>
</organism>
<feature type="compositionally biased region" description="Polar residues" evidence="1">
    <location>
        <begin position="69"/>
        <end position="78"/>
    </location>
</feature>
<dbReference type="AlphaFoldDB" id="A0A4C1VG17"/>
<proteinExistence type="predicted"/>
<keyword evidence="3" id="KW-1185">Reference proteome</keyword>
<evidence type="ECO:0000256" key="1">
    <source>
        <dbReference type="SAM" id="MobiDB-lite"/>
    </source>
</evidence>
<feature type="compositionally biased region" description="Basic and acidic residues" evidence="1">
    <location>
        <begin position="52"/>
        <end position="62"/>
    </location>
</feature>
<comment type="caution">
    <text evidence="2">The sequence shown here is derived from an EMBL/GenBank/DDBJ whole genome shotgun (WGS) entry which is preliminary data.</text>
</comment>
<feature type="region of interest" description="Disordered" evidence="1">
    <location>
        <begin position="1"/>
        <end position="35"/>
    </location>
</feature>
<evidence type="ECO:0000313" key="3">
    <source>
        <dbReference type="Proteomes" id="UP000299102"/>
    </source>
</evidence>
<protein>
    <submittedName>
        <fullName evidence="2">Uncharacterized protein</fullName>
    </submittedName>
</protein>